<gene>
    <name evidence="1" type="ORF">SDC9_52904</name>
</gene>
<sequence length="109" mass="12188">MYGIPVAQRIQRVGVARAGGTPANIDPAYGTSGRDDCGTSRHCSLILGLTDEEICYFSNRKRLHFLTPISHKLQRGYDLFRQARPFPNHRRQALLLSVPQFGIPAHLVC</sequence>
<dbReference type="EMBL" id="VSSQ01001244">
    <property type="protein sequence ID" value="MPM06602.1"/>
    <property type="molecule type" value="Genomic_DNA"/>
</dbReference>
<reference evidence="1" key="1">
    <citation type="submission" date="2019-08" db="EMBL/GenBank/DDBJ databases">
        <authorList>
            <person name="Kucharzyk K."/>
            <person name="Murdoch R.W."/>
            <person name="Higgins S."/>
            <person name="Loffler F."/>
        </authorList>
    </citation>
    <scope>NUCLEOTIDE SEQUENCE</scope>
</reference>
<organism evidence="1">
    <name type="scientific">bioreactor metagenome</name>
    <dbReference type="NCBI Taxonomy" id="1076179"/>
    <lineage>
        <taxon>unclassified sequences</taxon>
        <taxon>metagenomes</taxon>
        <taxon>ecological metagenomes</taxon>
    </lineage>
</organism>
<proteinExistence type="predicted"/>
<protein>
    <submittedName>
        <fullName evidence="1">Uncharacterized protein</fullName>
    </submittedName>
</protein>
<evidence type="ECO:0000313" key="1">
    <source>
        <dbReference type="EMBL" id="MPM06602.1"/>
    </source>
</evidence>
<dbReference type="AlphaFoldDB" id="A0A644WS74"/>
<name>A0A644WS74_9ZZZZ</name>
<comment type="caution">
    <text evidence="1">The sequence shown here is derived from an EMBL/GenBank/DDBJ whole genome shotgun (WGS) entry which is preliminary data.</text>
</comment>
<accession>A0A644WS74</accession>